<organism evidence="2 3">
    <name type="scientific">Chitinophaga skermanii</name>
    <dbReference type="NCBI Taxonomy" id="331697"/>
    <lineage>
        <taxon>Bacteria</taxon>
        <taxon>Pseudomonadati</taxon>
        <taxon>Bacteroidota</taxon>
        <taxon>Chitinophagia</taxon>
        <taxon>Chitinophagales</taxon>
        <taxon>Chitinophagaceae</taxon>
        <taxon>Chitinophaga</taxon>
    </lineage>
</organism>
<dbReference type="InterPro" id="IPR008030">
    <property type="entry name" value="NmrA-like"/>
</dbReference>
<reference evidence="2 3" key="1">
    <citation type="submission" date="2018-06" db="EMBL/GenBank/DDBJ databases">
        <title>Genomic Encyclopedia of Archaeal and Bacterial Type Strains, Phase II (KMG-II): from individual species to whole genera.</title>
        <authorList>
            <person name="Goeker M."/>
        </authorList>
    </citation>
    <scope>NUCLEOTIDE SEQUENCE [LARGE SCALE GENOMIC DNA]</scope>
    <source>
        <strain evidence="2 3">DSM 23857</strain>
    </source>
</reference>
<dbReference type="Gene3D" id="3.40.50.720">
    <property type="entry name" value="NAD(P)-binding Rossmann-like Domain"/>
    <property type="match status" value="1"/>
</dbReference>
<keyword evidence="3" id="KW-1185">Reference proteome</keyword>
<dbReference type="OrthoDB" id="2149806at2"/>
<dbReference type="InterPro" id="IPR051604">
    <property type="entry name" value="Ergot_Alk_Oxidoreductase"/>
</dbReference>
<gene>
    <name evidence="2" type="ORF">LX64_05012</name>
</gene>
<evidence type="ECO:0000313" key="3">
    <source>
        <dbReference type="Proteomes" id="UP000249547"/>
    </source>
</evidence>
<dbReference type="PANTHER" id="PTHR43162:SF1">
    <property type="entry name" value="PRESTALK A DIFFERENTIATION PROTEIN A"/>
    <property type="match status" value="1"/>
</dbReference>
<proteinExistence type="predicted"/>
<protein>
    <submittedName>
        <fullName evidence="2">Uncharacterized protein YbjT (DUF2867 family)</fullName>
    </submittedName>
</protein>
<evidence type="ECO:0000313" key="2">
    <source>
        <dbReference type="EMBL" id="RAI97708.1"/>
    </source>
</evidence>
<dbReference type="SUPFAM" id="SSF51735">
    <property type="entry name" value="NAD(P)-binding Rossmann-fold domains"/>
    <property type="match status" value="1"/>
</dbReference>
<evidence type="ECO:0000259" key="1">
    <source>
        <dbReference type="Pfam" id="PF05368"/>
    </source>
</evidence>
<dbReference type="RefSeq" id="WP_111600386.1">
    <property type="nucleotide sequence ID" value="NZ_QLLL01000014.1"/>
</dbReference>
<accession>A0A327PZZ6</accession>
<dbReference type="PANTHER" id="PTHR43162">
    <property type="match status" value="1"/>
</dbReference>
<comment type="caution">
    <text evidence="2">The sequence shown here is derived from an EMBL/GenBank/DDBJ whole genome shotgun (WGS) entry which is preliminary data.</text>
</comment>
<feature type="domain" description="NmrA-like" evidence="1">
    <location>
        <begin position="2"/>
        <end position="224"/>
    </location>
</feature>
<dbReference type="Pfam" id="PF05368">
    <property type="entry name" value="NmrA"/>
    <property type="match status" value="1"/>
</dbReference>
<dbReference type="Proteomes" id="UP000249547">
    <property type="component" value="Unassembled WGS sequence"/>
</dbReference>
<dbReference type="Gene3D" id="3.90.25.10">
    <property type="entry name" value="UDP-galactose 4-epimerase, domain 1"/>
    <property type="match status" value="1"/>
</dbReference>
<name>A0A327PZZ6_9BACT</name>
<dbReference type="AlphaFoldDB" id="A0A327PZZ6"/>
<dbReference type="InterPro" id="IPR036291">
    <property type="entry name" value="NAD(P)-bd_dom_sf"/>
</dbReference>
<dbReference type="EMBL" id="QLLL01000014">
    <property type="protein sequence ID" value="RAI97708.1"/>
    <property type="molecule type" value="Genomic_DNA"/>
</dbReference>
<sequence length="295" mass="30984">MKKIIVSGSLGNIGKTLTGLLVKDGHDVTVITSSPGRTQAIEALGAKAAVGSVSDPVFLTNTLQGADALFAMTPPNMGGENIVANTVNAGKAFADAITKSGVPRVVMLSSVGAEYTDGTGPIKGLHQIENLYRQIPGISLTILRAGYFYTNFFNDVAMIQHMNIMGSNFPGDVNLPVVHPDDIAAKAAQALLVTPTGTDIQYVVSDVRQPNHIASVLGNAAGKPGLPWVPFTDEQALSGMTQAGLPAEMAGLYVEMGQAIRDHKLMTDFEKNGSPVIGNIKLEDFAKTFATKFTA</sequence>